<gene>
    <name evidence="4" type="primary">LOC111279831</name>
</gene>
<proteinExistence type="predicted"/>
<feature type="compositionally biased region" description="Polar residues" evidence="1">
    <location>
        <begin position="109"/>
        <end position="120"/>
    </location>
</feature>
<feature type="compositionally biased region" description="Pro residues" evidence="1">
    <location>
        <begin position="42"/>
        <end position="54"/>
    </location>
</feature>
<reference evidence="4" key="1">
    <citation type="submission" date="2025-08" db="UniProtKB">
        <authorList>
            <consortium name="RefSeq"/>
        </authorList>
    </citation>
    <scope>IDENTIFICATION</scope>
    <source>
        <tissue evidence="4">Fruit stalk</tissue>
    </source>
</reference>
<dbReference type="Proteomes" id="UP000515121">
    <property type="component" value="Unplaced"/>
</dbReference>
<evidence type="ECO:0000313" key="3">
    <source>
        <dbReference type="Proteomes" id="UP000515121"/>
    </source>
</evidence>
<evidence type="ECO:0000256" key="2">
    <source>
        <dbReference type="SAM" id="SignalP"/>
    </source>
</evidence>
<evidence type="ECO:0000313" key="4">
    <source>
        <dbReference type="RefSeq" id="XP_022722620.1"/>
    </source>
</evidence>
<keyword evidence="3" id="KW-1185">Reference proteome</keyword>
<dbReference type="GeneID" id="111279831"/>
<keyword evidence="2" id="KW-0732">Signal</keyword>
<feature type="chain" id="PRO_5028282841" evidence="2">
    <location>
        <begin position="25"/>
        <end position="176"/>
    </location>
</feature>
<feature type="compositionally biased region" description="Basic residues" evidence="1">
    <location>
        <begin position="151"/>
        <end position="160"/>
    </location>
</feature>
<feature type="signal peptide" evidence="2">
    <location>
        <begin position="1"/>
        <end position="24"/>
    </location>
</feature>
<evidence type="ECO:0000256" key="1">
    <source>
        <dbReference type="SAM" id="MobiDB-lite"/>
    </source>
</evidence>
<feature type="compositionally biased region" description="Basic and acidic residues" evidence="1">
    <location>
        <begin position="121"/>
        <end position="134"/>
    </location>
</feature>
<organism evidence="3 4">
    <name type="scientific">Durio zibethinus</name>
    <name type="common">Durian</name>
    <dbReference type="NCBI Taxonomy" id="66656"/>
    <lineage>
        <taxon>Eukaryota</taxon>
        <taxon>Viridiplantae</taxon>
        <taxon>Streptophyta</taxon>
        <taxon>Embryophyta</taxon>
        <taxon>Tracheophyta</taxon>
        <taxon>Spermatophyta</taxon>
        <taxon>Magnoliopsida</taxon>
        <taxon>eudicotyledons</taxon>
        <taxon>Gunneridae</taxon>
        <taxon>Pentapetalae</taxon>
        <taxon>rosids</taxon>
        <taxon>malvids</taxon>
        <taxon>Malvales</taxon>
        <taxon>Malvaceae</taxon>
        <taxon>Helicteroideae</taxon>
        <taxon>Durio</taxon>
    </lineage>
</organism>
<protein>
    <submittedName>
        <fullName evidence="4">Uncharacterized protein LOC111279831</fullName>
    </submittedName>
</protein>
<dbReference type="KEGG" id="dzi:111279831"/>
<feature type="compositionally biased region" description="Basic and acidic residues" evidence="1">
    <location>
        <begin position="85"/>
        <end position="102"/>
    </location>
</feature>
<name>A0A6P5X2K7_DURZI</name>
<feature type="compositionally biased region" description="Basic and acidic residues" evidence="1">
    <location>
        <begin position="62"/>
        <end position="76"/>
    </location>
</feature>
<dbReference type="AlphaFoldDB" id="A0A6P5X2K7"/>
<dbReference type="RefSeq" id="XP_022722620.1">
    <property type="nucleotide sequence ID" value="XM_022866885.1"/>
</dbReference>
<feature type="region of interest" description="Disordered" evidence="1">
    <location>
        <begin position="40"/>
        <end position="176"/>
    </location>
</feature>
<accession>A0A6P5X2K7</accession>
<sequence>MAMNRNAITTAILLFLIFADVSNASLFWKLRYLRINLHQRTTPPPQRCPSPLPSPSLGSGAKKSDSPSKLDPKFLNRTDSVTPLPDDKKDPTLSDKTEKESPAPENEIDSGNNSSLTSNSKNDKTMKDTEEKKKYIYSGKNPKSTEPEKQRRIRIRRRQMGMKVVPSQGLRKRVMA</sequence>